<dbReference type="Gene3D" id="1.10.275.10">
    <property type="entry name" value="Fumarase/aspartase (N-terminal domain)"/>
    <property type="match status" value="1"/>
</dbReference>
<proteinExistence type="predicted"/>
<keyword evidence="3" id="KW-1185">Reference proteome</keyword>
<organism evidence="2 3">
    <name type="scientific">Halomonas colorata</name>
    <dbReference type="NCBI Taxonomy" id="2742615"/>
    <lineage>
        <taxon>Bacteria</taxon>
        <taxon>Pseudomonadati</taxon>
        <taxon>Pseudomonadota</taxon>
        <taxon>Gammaproteobacteria</taxon>
        <taxon>Oceanospirillales</taxon>
        <taxon>Halomonadaceae</taxon>
        <taxon>Halomonas</taxon>
    </lineage>
</organism>
<dbReference type="PROSITE" id="PS00488">
    <property type="entry name" value="PAL_HISTIDASE"/>
    <property type="match status" value="1"/>
</dbReference>
<dbReference type="Proteomes" id="UP001645038">
    <property type="component" value="Unassembled WGS sequence"/>
</dbReference>
<evidence type="ECO:0000313" key="2">
    <source>
        <dbReference type="EMBL" id="MBE0465501.1"/>
    </source>
</evidence>
<feature type="compositionally biased region" description="Polar residues" evidence="1">
    <location>
        <begin position="282"/>
        <end position="292"/>
    </location>
</feature>
<dbReference type="InterPro" id="IPR008948">
    <property type="entry name" value="L-Aspartase-like"/>
</dbReference>
<dbReference type="InterPro" id="IPR022313">
    <property type="entry name" value="Phe/His_NH3-lyase_AS"/>
</dbReference>
<name>A0ABR9G3N7_9GAMM</name>
<keyword evidence="2" id="KW-0456">Lyase</keyword>
<dbReference type="InterPro" id="IPR001106">
    <property type="entry name" value="Aromatic_Lyase"/>
</dbReference>
<dbReference type="EMBL" id="RRZB01000110">
    <property type="protein sequence ID" value="MBE0465501.1"/>
    <property type="molecule type" value="Genomic_DNA"/>
</dbReference>
<evidence type="ECO:0000256" key="1">
    <source>
        <dbReference type="SAM" id="MobiDB-lite"/>
    </source>
</evidence>
<dbReference type="SUPFAM" id="SSF48557">
    <property type="entry name" value="L-aspartase-like"/>
    <property type="match status" value="1"/>
</dbReference>
<dbReference type="PANTHER" id="PTHR10362">
    <property type="entry name" value="HISTIDINE AMMONIA-LYASE"/>
    <property type="match status" value="1"/>
</dbReference>
<gene>
    <name evidence="2" type="ORF">EI547_18960</name>
</gene>
<dbReference type="CDD" id="cd00332">
    <property type="entry name" value="PAL-HAL"/>
    <property type="match status" value="1"/>
</dbReference>
<evidence type="ECO:0000313" key="3">
    <source>
        <dbReference type="Proteomes" id="UP001645038"/>
    </source>
</evidence>
<dbReference type="RefSeq" id="WP_192539915.1">
    <property type="nucleotide sequence ID" value="NZ_RRZB01000110.1"/>
</dbReference>
<feature type="region of interest" description="Disordered" evidence="1">
    <location>
        <begin position="273"/>
        <end position="292"/>
    </location>
</feature>
<accession>A0ABR9G3N7</accession>
<sequence>MTILRDPTAGPFTREPLILDGSMVSLEEVLAVAEGRRRVILSTTPDFRKRIAKGNAFLERLLEEEGVVYGVTTGYGDSCTREVSASDLEQLPRQLYTFHGCGLGEALSVEAARAVIMVRLVSLCRGVSGVSVELLERLTWLLEHDVIPVIPEEGSVGASGDLTPLSYLAAVLCGERDVFHDGKRRPTAEVFAEHGLTPYRLKPKEGLALMNGTAVMTALSVFAFARTTYLARLTTRITALCVHALNGNPYHFDAELFAAKPHPGQNKVAERLREDLHAPDTPRNSSRLQDRY</sequence>
<dbReference type="Gene3D" id="1.20.200.10">
    <property type="entry name" value="Fumarase/aspartase (Central domain)"/>
    <property type="match status" value="1"/>
</dbReference>
<comment type="caution">
    <text evidence="2">The sequence shown here is derived from an EMBL/GenBank/DDBJ whole genome shotgun (WGS) entry which is preliminary data.</text>
</comment>
<dbReference type="GO" id="GO:0016829">
    <property type="term" value="F:lyase activity"/>
    <property type="evidence" value="ECO:0007669"/>
    <property type="project" value="UniProtKB-KW"/>
</dbReference>
<reference evidence="2 3" key="1">
    <citation type="submission" date="2020-07" db="EMBL/GenBank/DDBJ databases">
        <title>Halophilic bacteria isolated from french cheeses.</title>
        <authorList>
            <person name="Kothe C.I."/>
            <person name="Farah-Kraiem B."/>
            <person name="Renault P."/>
            <person name="Dridi B."/>
        </authorList>
    </citation>
    <scope>NUCLEOTIDE SEQUENCE [LARGE SCALE GENOMIC DNA]</scope>
    <source>
        <strain evidence="2 3">FME20</strain>
    </source>
</reference>
<dbReference type="Pfam" id="PF00221">
    <property type="entry name" value="Lyase_aromatic"/>
    <property type="match status" value="1"/>
</dbReference>
<dbReference type="InterPro" id="IPR024083">
    <property type="entry name" value="Fumarase/histidase_N"/>
</dbReference>
<feature type="non-terminal residue" evidence="2">
    <location>
        <position position="292"/>
    </location>
</feature>
<protein>
    <submittedName>
        <fullName evidence="2">Aromatic amino acid lyase</fullName>
    </submittedName>
</protein>